<dbReference type="KEGG" id="ffu:CLAFUR5_12332"/>
<proteinExistence type="predicted"/>
<evidence type="ECO:0000313" key="2">
    <source>
        <dbReference type="Proteomes" id="UP000756132"/>
    </source>
</evidence>
<keyword evidence="2" id="KW-1185">Reference proteome</keyword>
<sequence>MLRVLDGHGVVFRAGFDGGYVNPGDRVREVEGRVAAQGADFEDALGAEEMAEDGELGALGGGDGDSGEAGGG</sequence>
<dbReference type="GeneID" id="71992210"/>
<accession>A0A9Q8PIM8</accession>
<dbReference type="Proteomes" id="UP000756132">
    <property type="component" value="Chromosome 10"/>
</dbReference>
<dbReference type="AlphaFoldDB" id="A0A9Q8PIM8"/>
<protein>
    <submittedName>
        <fullName evidence="1">Uncharacterized protein</fullName>
    </submittedName>
</protein>
<name>A0A9Q8PIM8_PASFU</name>
<reference evidence="1" key="1">
    <citation type="submission" date="2021-12" db="EMBL/GenBank/DDBJ databases">
        <authorList>
            <person name="Zaccaron A."/>
            <person name="Stergiopoulos I."/>
        </authorList>
    </citation>
    <scope>NUCLEOTIDE SEQUENCE</scope>
    <source>
        <strain evidence="1">Race5_Kim</strain>
    </source>
</reference>
<gene>
    <name evidence="1" type="ORF">CLAFUR5_12332</name>
</gene>
<evidence type="ECO:0000313" key="1">
    <source>
        <dbReference type="EMBL" id="UJO23173.1"/>
    </source>
</evidence>
<organism evidence="1 2">
    <name type="scientific">Passalora fulva</name>
    <name type="common">Tomato leaf mold</name>
    <name type="synonym">Cladosporium fulvum</name>
    <dbReference type="NCBI Taxonomy" id="5499"/>
    <lineage>
        <taxon>Eukaryota</taxon>
        <taxon>Fungi</taxon>
        <taxon>Dikarya</taxon>
        <taxon>Ascomycota</taxon>
        <taxon>Pezizomycotina</taxon>
        <taxon>Dothideomycetes</taxon>
        <taxon>Dothideomycetidae</taxon>
        <taxon>Mycosphaerellales</taxon>
        <taxon>Mycosphaerellaceae</taxon>
        <taxon>Fulvia</taxon>
    </lineage>
</organism>
<dbReference type="RefSeq" id="XP_047767539.1">
    <property type="nucleotide sequence ID" value="XM_047911480.1"/>
</dbReference>
<dbReference type="EMBL" id="CP090172">
    <property type="protein sequence ID" value="UJO23173.1"/>
    <property type="molecule type" value="Genomic_DNA"/>
</dbReference>
<reference evidence="1" key="2">
    <citation type="journal article" date="2022" name="Microb. Genom.">
        <title>A chromosome-scale genome assembly of the tomato pathogen Cladosporium fulvum reveals a compartmentalized genome architecture and the presence of a dispensable chromosome.</title>
        <authorList>
            <person name="Zaccaron A.Z."/>
            <person name="Chen L.H."/>
            <person name="Samaras A."/>
            <person name="Stergiopoulos I."/>
        </authorList>
    </citation>
    <scope>NUCLEOTIDE SEQUENCE</scope>
    <source>
        <strain evidence="1">Race5_Kim</strain>
    </source>
</reference>